<evidence type="ECO:0000313" key="3">
    <source>
        <dbReference type="EMBL" id="SFC93551.1"/>
    </source>
</evidence>
<dbReference type="RefSeq" id="WP_143084014.1">
    <property type="nucleotide sequence ID" value="NZ_FOLE01000013.1"/>
</dbReference>
<keyword evidence="2" id="KW-1133">Transmembrane helix</keyword>
<feature type="transmembrane region" description="Helical" evidence="2">
    <location>
        <begin position="12"/>
        <end position="31"/>
    </location>
</feature>
<evidence type="ECO:0000256" key="1">
    <source>
        <dbReference type="SAM" id="MobiDB-lite"/>
    </source>
</evidence>
<sequence>MSMPDELLGENTTMWLIVGGVLMLIVSLSMFKKSNYLPPINKEARFGEASVTSTTTELPLPNQETEAMNPRAAFDELQKARQEVEVNQQLLKLNKASLEAKAAAEKEEAQRRMNEFLKRNTPN</sequence>
<proteinExistence type="predicted"/>
<name>A0A1I1N788_9BACT</name>
<evidence type="ECO:0000256" key="2">
    <source>
        <dbReference type="SAM" id="Phobius"/>
    </source>
</evidence>
<feature type="region of interest" description="Disordered" evidence="1">
    <location>
        <begin position="104"/>
        <end position="123"/>
    </location>
</feature>
<evidence type="ECO:0000313" key="4">
    <source>
        <dbReference type="Proteomes" id="UP000199514"/>
    </source>
</evidence>
<organism evidence="3 4">
    <name type="scientific">Flexibacter flexilis DSM 6793</name>
    <dbReference type="NCBI Taxonomy" id="927664"/>
    <lineage>
        <taxon>Bacteria</taxon>
        <taxon>Pseudomonadati</taxon>
        <taxon>Bacteroidota</taxon>
        <taxon>Cytophagia</taxon>
        <taxon>Cytophagales</taxon>
        <taxon>Flexibacteraceae</taxon>
        <taxon>Flexibacter</taxon>
    </lineage>
</organism>
<reference evidence="3 4" key="1">
    <citation type="submission" date="2016-10" db="EMBL/GenBank/DDBJ databases">
        <authorList>
            <person name="de Groot N.N."/>
        </authorList>
    </citation>
    <scope>NUCLEOTIDE SEQUENCE [LARGE SCALE GENOMIC DNA]</scope>
    <source>
        <strain evidence="3 4">DSM 6793</strain>
    </source>
</reference>
<dbReference type="AlphaFoldDB" id="A0A1I1N788"/>
<dbReference type="Proteomes" id="UP000199514">
    <property type="component" value="Unassembled WGS sequence"/>
</dbReference>
<keyword evidence="2" id="KW-0812">Transmembrane</keyword>
<dbReference type="EMBL" id="FOLE01000013">
    <property type="protein sequence ID" value="SFC93551.1"/>
    <property type="molecule type" value="Genomic_DNA"/>
</dbReference>
<protein>
    <submittedName>
        <fullName evidence="3">Uncharacterized protein</fullName>
    </submittedName>
</protein>
<keyword evidence="2" id="KW-0472">Membrane</keyword>
<keyword evidence="4" id="KW-1185">Reference proteome</keyword>
<gene>
    <name evidence="3" type="ORF">SAMN05421780_11325</name>
</gene>
<dbReference type="STRING" id="927664.SAMN05421780_11325"/>
<accession>A0A1I1N788</accession>